<dbReference type="eggNOG" id="ENOG502SC54">
    <property type="taxonomic scope" value="Eukaryota"/>
</dbReference>
<proteinExistence type="predicted"/>
<feature type="region of interest" description="Disordered" evidence="1">
    <location>
        <begin position="256"/>
        <end position="460"/>
    </location>
</feature>
<dbReference type="EMBL" id="CT868063">
    <property type="protein sequence ID" value="CAK68972.1"/>
    <property type="molecule type" value="Genomic_DNA"/>
</dbReference>
<name>A0CDV5_PARTE</name>
<dbReference type="InParanoid" id="A0CDV5"/>
<feature type="compositionally biased region" description="Gly residues" evidence="1">
    <location>
        <begin position="256"/>
        <end position="317"/>
    </location>
</feature>
<dbReference type="OMA" id="PYIETIV"/>
<feature type="compositionally biased region" description="Low complexity" evidence="1">
    <location>
        <begin position="334"/>
        <end position="346"/>
    </location>
</feature>
<dbReference type="Proteomes" id="UP000000600">
    <property type="component" value="Unassembled WGS sequence"/>
</dbReference>
<feature type="compositionally biased region" description="Low complexity" evidence="1">
    <location>
        <begin position="365"/>
        <end position="374"/>
    </location>
</feature>
<evidence type="ECO:0008006" key="4">
    <source>
        <dbReference type="Google" id="ProtNLM"/>
    </source>
</evidence>
<dbReference type="STRING" id="5888.A0CDV5"/>
<feature type="compositionally biased region" description="Gly residues" evidence="1">
    <location>
        <begin position="347"/>
        <end position="364"/>
    </location>
</feature>
<reference evidence="2 3" key="1">
    <citation type="journal article" date="2006" name="Nature">
        <title>Global trends of whole-genome duplications revealed by the ciliate Paramecium tetraurelia.</title>
        <authorList>
            <consortium name="Genoscope"/>
            <person name="Aury J.-M."/>
            <person name="Jaillon O."/>
            <person name="Duret L."/>
            <person name="Noel B."/>
            <person name="Jubin C."/>
            <person name="Porcel B.M."/>
            <person name="Segurens B."/>
            <person name="Daubin V."/>
            <person name="Anthouard V."/>
            <person name="Aiach N."/>
            <person name="Arnaiz O."/>
            <person name="Billaut A."/>
            <person name="Beisson J."/>
            <person name="Blanc I."/>
            <person name="Bouhouche K."/>
            <person name="Camara F."/>
            <person name="Duharcourt S."/>
            <person name="Guigo R."/>
            <person name="Gogendeau D."/>
            <person name="Katinka M."/>
            <person name="Keller A.-M."/>
            <person name="Kissmehl R."/>
            <person name="Klotz C."/>
            <person name="Koll F."/>
            <person name="Le Moue A."/>
            <person name="Lepere C."/>
            <person name="Malinsky S."/>
            <person name="Nowacki M."/>
            <person name="Nowak J.K."/>
            <person name="Plattner H."/>
            <person name="Poulain J."/>
            <person name="Ruiz F."/>
            <person name="Serrano V."/>
            <person name="Zagulski M."/>
            <person name="Dessen P."/>
            <person name="Betermier M."/>
            <person name="Weissenbach J."/>
            <person name="Scarpelli C."/>
            <person name="Schachter V."/>
            <person name="Sperling L."/>
            <person name="Meyer E."/>
            <person name="Cohen J."/>
            <person name="Wincker P."/>
        </authorList>
    </citation>
    <scope>NUCLEOTIDE SEQUENCE [LARGE SCALE GENOMIC DNA]</scope>
    <source>
        <strain evidence="2 3">Stock d4-2</strain>
    </source>
</reference>
<accession>A0CDV5</accession>
<evidence type="ECO:0000313" key="2">
    <source>
        <dbReference type="EMBL" id="CAK68972.1"/>
    </source>
</evidence>
<organism evidence="2 3">
    <name type="scientific">Paramecium tetraurelia</name>
    <dbReference type="NCBI Taxonomy" id="5888"/>
    <lineage>
        <taxon>Eukaryota</taxon>
        <taxon>Sar</taxon>
        <taxon>Alveolata</taxon>
        <taxon>Ciliophora</taxon>
        <taxon>Intramacronucleata</taxon>
        <taxon>Oligohymenophorea</taxon>
        <taxon>Peniculida</taxon>
        <taxon>Parameciidae</taxon>
        <taxon>Paramecium</taxon>
    </lineage>
</organism>
<protein>
    <recommendedName>
        <fullName evidence="4">IST1-like protein</fullName>
    </recommendedName>
</protein>
<keyword evidence="3" id="KW-1185">Reference proteome</keyword>
<dbReference type="RefSeq" id="XP_001436369.1">
    <property type="nucleotide sequence ID" value="XM_001436332.2"/>
</dbReference>
<dbReference type="KEGG" id="ptm:GSPATT00007184001"/>
<gene>
    <name evidence="2" type="ORF">GSPATT00007184001</name>
</gene>
<evidence type="ECO:0000256" key="1">
    <source>
        <dbReference type="SAM" id="MobiDB-lite"/>
    </source>
</evidence>
<dbReference type="AlphaFoldDB" id="A0CDV5"/>
<dbReference type="OrthoDB" id="311339at2759"/>
<feature type="compositionally biased region" description="Polar residues" evidence="1">
    <location>
        <begin position="411"/>
        <end position="423"/>
    </location>
</feature>
<evidence type="ECO:0000313" key="3">
    <source>
        <dbReference type="Proteomes" id="UP000000600"/>
    </source>
</evidence>
<dbReference type="HOGENOM" id="CLU_573028_0_0_1"/>
<dbReference type="GeneID" id="5022154"/>
<feature type="compositionally biased region" description="Low complexity" evidence="1">
    <location>
        <begin position="424"/>
        <end position="440"/>
    </location>
</feature>
<sequence length="477" mass="51895">MGTQQQKAPQTKQITQFQIEIACLKVKGYVELNRDRRTNQALMKEKALNEMLRSPTRIMAEEYQKFQQLVLDVRFLETCNTVVRYCEIVKDQSIRIFKCGGDASKIADIMPYIETIVFAADNLNLEQVMEFKDLMIFYFGPGFNDTSKLLNVDQNIKQLYRTPLPDAYEVNEFAIKFAEKYGFSEEQLNASGHQFSSKFQRPAQGGIQIEQQPFGQQQFMPPPNQGFGVPFGSHPEPFSQPGYGDFGMGGGFGNHPQGGFGNQPQGGFGNQPQGGFGNQTQGGFGNQPQGGFGNPPQGGFGNQTQGGFGNPPQGGFGNQPYQGFGTAPQGGFGSQPQGFGNQPQGFGTQGNFGGQNQGGFGTTQGGNQTTQNGFGNLGPQAGLYNQPTNQYGNPSNGGFGGSPNPYACLNQGPQILASQSMKVPQTFQPPQQQQFPQATPGIQPQQPVEQKKNNSDQSNIQAIDDLEARLRKIDQGL</sequence>